<evidence type="ECO:0000313" key="2">
    <source>
        <dbReference type="EMBL" id="CAG8634829.1"/>
    </source>
</evidence>
<evidence type="ECO:0000313" key="3">
    <source>
        <dbReference type="Proteomes" id="UP000789342"/>
    </source>
</evidence>
<accession>A0A9N9DDD0</accession>
<feature type="non-terminal residue" evidence="2">
    <location>
        <position position="1"/>
    </location>
</feature>
<name>A0A9N9DDD0_9GLOM</name>
<gene>
    <name evidence="2" type="ORF">AMORRO_LOCUS9258</name>
</gene>
<dbReference type="EMBL" id="CAJVPV010008796">
    <property type="protein sequence ID" value="CAG8634829.1"/>
    <property type="molecule type" value="Genomic_DNA"/>
</dbReference>
<dbReference type="Proteomes" id="UP000789342">
    <property type="component" value="Unassembled WGS sequence"/>
</dbReference>
<sequence>LVFEQCIVCGERSHYTGERQFDQEGQKQRMECCVGVKSDEKGLLRTRLKSQVRESECDDNDTVETKKKPIKEGSERRHELAKAVLEEQDVAVIKESPTTCDENCEKIDGKEDIVLKK</sequence>
<reference evidence="2" key="1">
    <citation type="submission" date="2021-06" db="EMBL/GenBank/DDBJ databases">
        <authorList>
            <person name="Kallberg Y."/>
            <person name="Tangrot J."/>
            <person name="Rosling A."/>
        </authorList>
    </citation>
    <scope>NUCLEOTIDE SEQUENCE</scope>
    <source>
        <strain evidence="2">CL551</strain>
    </source>
</reference>
<evidence type="ECO:0000256" key="1">
    <source>
        <dbReference type="SAM" id="MobiDB-lite"/>
    </source>
</evidence>
<feature type="compositionally biased region" description="Basic and acidic residues" evidence="1">
    <location>
        <begin position="63"/>
        <end position="75"/>
    </location>
</feature>
<comment type="caution">
    <text evidence="2">The sequence shown here is derived from an EMBL/GenBank/DDBJ whole genome shotgun (WGS) entry which is preliminary data.</text>
</comment>
<organism evidence="2 3">
    <name type="scientific">Acaulospora morrowiae</name>
    <dbReference type="NCBI Taxonomy" id="94023"/>
    <lineage>
        <taxon>Eukaryota</taxon>
        <taxon>Fungi</taxon>
        <taxon>Fungi incertae sedis</taxon>
        <taxon>Mucoromycota</taxon>
        <taxon>Glomeromycotina</taxon>
        <taxon>Glomeromycetes</taxon>
        <taxon>Diversisporales</taxon>
        <taxon>Acaulosporaceae</taxon>
        <taxon>Acaulospora</taxon>
    </lineage>
</organism>
<feature type="region of interest" description="Disordered" evidence="1">
    <location>
        <begin position="55"/>
        <end position="75"/>
    </location>
</feature>
<dbReference type="AlphaFoldDB" id="A0A9N9DDD0"/>
<protein>
    <submittedName>
        <fullName evidence="2">13919_t:CDS:1</fullName>
    </submittedName>
</protein>
<proteinExistence type="predicted"/>
<keyword evidence="3" id="KW-1185">Reference proteome</keyword>